<dbReference type="InParanoid" id="A0A0D2ADM3"/>
<evidence type="ECO:0000256" key="6">
    <source>
        <dbReference type="ARBA" id="ARBA00023242"/>
    </source>
</evidence>
<dbReference type="InterPro" id="IPR033877">
    <property type="entry name" value="Frm2/Hbn1"/>
</dbReference>
<feature type="domain" description="Nitroreductase" evidence="7">
    <location>
        <begin position="98"/>
        <end position="266"/>
    </location>
</feature>
<dbReference type="InterPro" id="IPR029479">
    <property type="entry name" value="Nitroreductase"/>
</dbReference>
<evidence type="ECO:0000256" key="1">
    <source>
        <dbReference type="ARBA" id="ARBA00004123"/>
    </source>
</evidence>
<evidence type="ECO:0000313" key="9">
    <source>
        <dbReference type="Proteomes" id="UP000053259"/>
    </source>
</evidence>
<dbReference type="InterPro" id="IPR000415">
    <property type="entry name" value="Nitroreductase-like"/>
</dbReference>
<accession>A0A0D2ADM3</accession>
<dbReference type="RefSeq" id="XP_016214419.1">
    <property type="nucleotide sequence ID" value="XM_016357627.1"/>
</dbReference>
<comment type="subcellular location">
    <subcellularLocation>
        <location evidence="2">Cytoplasm</location>
    </subcellularLocation>
    <subcellularLocation>
        <location evidence="1">Nucleus</location>
    </subcellularLocation>
</comment>
<dbReference type="FunFam" id="3.40.109.10:FF:000001">
    <property type="entry name" value="Nitroreductase family"/>
    <property type="match status" value="1"/>
</dbReference>
<dbReference type="SUPFAM" id="SSF55469">
    <property type="entry name" value="FMN-dependent nitroreductase-like"/>
    <property type="match status" value="1"/>
</dbReference>
<dbReference type="GeneID" id="27312277"/>
<dbReference type="STRING" id="253628.A0A0D2ADM3"/>
<proteinExistence type="inferred from homology"/>
<evidence type="ECO:0000259" key="7">
    <source>
        <dbReference type="Pfam" id="PF00881"/>
    </source>
</evidence>
<dbReference type="PANTHER" id="PTHR43035:SF1">
    <property type="entry name" value="FATTY ACID REPRESSION MUTANT PROTEIN 2-RELATED"/>
    <property type="match status" value="1"/>
</dbReference>
<dbReference type="PANTHER" id="PTHR43035">
    <property type="entry name" value="FATTY ACID REPRESSION MUTANT PROTEIN 2-RELATED"/>
    <property type="match status" value="1"/>
</dbReference>
<dbReference type="Pfam" id="PF00881">
    <property type="entry name" value="Nitroreductase"/>
    <property type="match status" value="1"/>
</dbReference>
<dbReference type="GO" id="GO:0034599">
    <property type="term" value="P:cellular response to oxidative stress"/>
    <property type="evidence" value="ECO:0007669"/>
    <property type="project" value="InterPro"/>
</dbReference>
<dbReference type="Gene3D" id="3.40.109.10">
    <property type="entry name" value="NADH Oxidase"/>
    <property type="match status" value="1"/>
</dbReference>
<name>A0A0D2ADM3_9PEZI</name>
<dbReference type="EMBL" id="KN847540">
    <property type="protein sequence ID" value="KIW04550.1"/>
    <property type="molecule type" value="Genomic_DNA"/>
</dbReference>
<dbReference type="FunCoup" id="A0A0D2ADM3">
    <property type="interactions" value="17"/>
</dbReference>
<protein>
    <recommendedName>
        <fullName evidence="7">Nitroreductase domain-containing protein</fullName>
    </recommendedName>
</protein>
<evidence type="ECO:0000256" key="5">
    <source>
        <dbReference type="ARBA" id="ARBA00023002"/>
    </source>
</evidence>
<dbReference type="AlphaFoldDB" id="A0A0D2ADM3"/>
<gene>
    <name evidence="8" type="ORF">PV09_04304</name>
</gene>
<keyword evidence="9" id="KW-1185">Reference proteome</keyword>
<dbReference type="GO" id="GO:0005634">
    <property type="term" value="C:nucleus"/>
    <property type="evidence" value="ECO:0007669"/>
    <property type="project" value="UniProtKB-SubCell"/>
</dbReference>
<evidence type="ECO:0000256" key="4">
    <source>
        <dbReference type="ARBA" id="ARBA00022490"/>
    </source>
</evidence>
<reference evidence="8 9" key="1">
    <citation type="submission" date="2015-01" db="EMBL/GenBank/DDBJ databases">
        <title>The Genome Sequence of Ochroconis gallopava CBS43764.</title>
        <authorList>
            <consortium name="The Broad Institute Genomics Platform"/>
            <person name="Cuomo C."/>
            <person name="de Hoog S."/>
            <person name="Gorbushina A."/>
            <person name="Stielow B."/>
            <person name="Teixiera M."/>
            <person name="Abouelleil A."/>
            <person name="Chapman S.B."/>
            <person name="Priest M."/>
            <person name="Young S.K."/>
            <person name="Wortman J."/>
            <person name="Nusbaum C."/>
            <person name="Birren B."/>
        </authorList>
    </citation>
    <scope>NUCLEOTIDE SEQUENCE [LARGE SCALE GENOMIC DNA]</scope>
    <source>
        <strain evidence="8 9">CBS 43764</strain>
    </source>
</reference>
<keyword evidence="4" id="KW-0963">Cytoplasm</keyword>
<evidence type="ECO:0000256" key="2">
    <source>
        <dbReference type="ARBA" id="ARBA00004496"/>
    </source>
</evidence>
<dbReference type="GO" id="GO:0016491">
    <property type="term" value="F:oxidoreductase activity"/>
    <property type="evidence" value="ECO:0007669"/>
    <property type="project" value="UniProtKB-KW"/>
</dbReference>
<keyword evidence="6" id="KW-0539">Nucleus</keyword>
<sequence length="289" mass="32816">MFLPVSFRSFLFGVLFSALALFVLPSILKQEYKSIGSNMAVNNSTRNTAISILANMSLKSLIFRPRTAALNSKPIQTASRHLTSTAVTKSAKPFMDAVRSRRTIYALNKTAPISDSQIQTIVKEALLNTPSSFNSQTTRLVLLLREEHDKFWDLTKESLKPLISAEQFEQTSKKLDGFKAGYGTILFYEDQPTIHSLEERFATYADKFQQWSEHTSAMHQFVIWTALEAEGFGANLQHYNPVVDVKAQKQWNLPEHWSLKAQLVFGGREGEPNVKEFKPVEERFRVFSS</sequence>
<evidence type="ECO:0000256" key="3">
    <source>
        <dbReference type="ARBA" id="ARBA00007118"/>
    </source>
</evidence>
<dbReference type="Proteomes" id="UP000053259">
    <property type="component" value="Unassembled WGS sequence"/>
</dbReference>
<dbReference type="CDD" id="cd02140">
    <property type="entry name" value="Frm2-like"/>
    <property type="match status" value="1"/>
</dbReference>
<comment type="similarity">
    <text evidence="3">Belongs to the nitroreductase family.</text>
</comment>
<dbReference type="HOGENOM" id="CLU_073125_0_1_1"/>
<keyword evidence="5" id="KW-0560">Oxidoreductase</keyword>
<organism evidence="8 9">
    <name type="scientific">Verruconis gallopava</name>
    <dbReference type="NCBI Taxonomy" id="253628"/>
    <lineage>
        <taxon>Eukaryota</taxon>
        <taxon>Fungi</taxon>
        <taxon>Dikarya</taxon>
        <taxon>Ascomycota</taxon>
        <taxon>Pezizomycotina</taxon>
        <taxon>Dothideomycetes</taxon>
        <taxon>Pleosporomycetidae</taxon>
        <taxon>Venturiales</taxon>
        <taxon>Sympoventuriaceae</taxon>
        <taxon>Verruconis</taxon>
    </lineage>
</organism>
<evidence type="ECO:0000313" key="8">
    <source>
        <dbReference type="EMBL" id="KIW04550.1"/>
    </source>
</evidence>
<dbReference type="VEuPathDB" id="FungiDB:PV09_04304"/>
<dbReference type="OrthoDB" id="2138173at2759"/>
<dbReference type="GO" id="GO:0005737">
    <property type="term" value="C:cytoplasm"/>
    <property type="evidence" value="ECO:0007669"/>
    <property type="project" value="UniProtKB-SubCell"/>
</dbReference>